<evidence type="ECO:0000256" key="17">
    <source>
        <dbReference type="SAM" id="MobiDB-lite"/>
    </source>
</evidence>
<keyword evidence="11" id="KW-0995">Kinetochore</keyword>
<dbReference type="OrthoDB" id="5566853at2759"/>
<dbReference type="Pfam" id="PF08649">
    <property type="entry name" value="DASH_Dad1"/>
    <property type="match status" value="1"/>
</dbReference>
<keyword evidence="9" id="KW-0493">Microtubule</keyword>
<evidence type="ECO:0000256" key="14">
    <source>
        <dbReference type="ARBA" id="ARBA00023306"/>
    </source>
</evidence>
<evidence type="ECO:0000256" key="12">
    <source>
        <dbReference type="ARBA" id="ARBA00023212"/>
    </source>
</evidence>
<accession>A0A8E2B119</accession>
<keyword evidence="13" id="KW-0539">Nucleus</keyword>
<proteinExistence type="inferred from homology"/>
<dbReference type="GO" id="GO:0051301">
    <property type="term" value="P:cell division"/>
    <property type="evidence" value="ECO:0007669"/>
    <property type="project" value="UniProtKB-KW"/>
</dbReference>
<dbReference type="PANTHER" id="PTHR28025:SF1">
    <property type="entry name" value="DASH COMPLEX SUBUNIT DAD1"/>
    <property type="match status" value="1"/>
</dbReference>
<evidence type="ECO:0000256" key="8">
    <source>
        <dbReference type="ARBA" id="ARBA00022618"/>
    </source>
</evidence>
<evidence type="ECO:0000256" key="6">
    <source>
        <dbReference type="ARBA" id="ARBA00022454"/>
    </source>
</evidence>
<evidence type="ECO:0000256" key="5">
    <source>
        <dbReference type="ARBA" id="ARBA00020261"/>
    </source>
</evidence>
<evidence type="ECO:0000256" key="2">
    <source>
        <dbReference type="ARBA" id="ARBA00004186"/>
    </source>
</evidence>
<evidence type="ECO:0000256" key="13">
    <source>
        <dbReference type="ARBA" id="ARBA00023242"/>
    </source>
</evidence>
<evidence type="ECO:0000313" key="18">
    <source>
        <dbReference type="EMBL" id="OCH91880.1"/>
    </source>
</evidence>
<comment type="subcellular location">
    <subcellularLocation>
        <location evidence="3">Chromosome</location>
        <location evidence="3">Centromere</location>
        <location evidence="3">Kinetochore</location>
    </subcellularLocation>
    <subcellularLocation>
        <location evidence="2">Cytoplasm</location>
        <location evidence="2">Cytoskeleton</location>
        <location evidence="2">Spindle</location>
    </subcellularLocation>
    <subcellularLocation>
        <location evidence="1">Nucleus</location>
    </subcellularLocation>
</comment>
<evidence type="ECO:0000256" key="1">
    <source>
        <dbReference type="ARBA" id="ARBA00004123"/>
    </source>
</evidence>
<keyword evidence="15" id="KW-0137">Centromere</keyword>
<dbReference type="GO" id="GO:0005876">
    <property type="term" value="C:spindle microtubule"/>
    <property type="evidence" value="ECO:0007669"/>
    <property type="project" value="TreeGrafter"/>
</dbReference>
<dbReference type="GO" id="GO:0044732">
    <property type="term" value="C:mitotic spindle pole body"/>
    <property type="evidence" value="ECO:0007669"/>
    <property type="project" value="TreeGrafter"/>
</dbReference>
<feature type="compositionally biased region" description="Polar residues" evidence="17">
    <location>
        <begin position="91"/>
        <end position="103"/>
    </location>
</feature>
<dbReference type="EMBL" id="KV722378">
    <property type="protein sequence ID" value="OCH91880.1"/>
    <property type="molecule type" value="Genomic_DNA"/>
</dbReference>
<dbReference type="GO" id="GO:0051010">
    <property type="term" value="F:microtubule plus-end binding"/>
    <property type="evidence" value="ECO:0007669"/>
    <property type="project" value="TreeGrafter"/>
</dbReference>
<organism evidence="18 19">
    <name type="scientific">Obba rivulosa</name>
    <dbReference type="NCBI Taxonomy" id="1052685"/>
    <lineage>
        <taxon>Eukaryota</taxon>
        <taxon>Fungi</taxon>
        <taxon>Dikarya</taxon>
        <taxon>Basidiomycota</taxon>
        <taxon>Agaricomycotina</taxon>
        <taxon>Agaricomycetes</taxon>
        <taxon>Polyporales</taxon>
        <taxon>Gelatoporiaceae</taxon>
        <taxon>Obba</taxon>
    </lineage>
</organism>
<gene>
    <name evidence="18" type="ORF">OBBRIDRAFT_774466</name>
</gene>
<evidence type="ECO:0000256" key="3">
    <source>
        <dbReference type="ARBA" id="ARBA00004629"/>
    </source>
</evidence>
<dbReference type="GO" id="GO:0042729">
    <property type="term" value="C:DASH complex"/>
    <property type="evidence" value="ECO:0007669"/>
    <property type="project" value="InterPro"/>
</dbReference>
<dbReference type="InterPro" id="IPR013958">
    <property type="entry name" value="DASH_Dad1"/>
</dbReference>
<protein>
    <recommendedName>
        <fullName evidence="5">DASH complex subunit DAD1</fullName>
    </recommendedName>
    <alternativeName>
        <fullName evidence="16">Outer kinetochore protein DAD1</fullName>
    </alternativeName>
</protein>
<keyword evidence="12" id="KW-0206">Cytoskeleton</keyword>
<evidence type="ECO:0000256" key="15">
    <source>
        <dbReference type="ARBA" id="ARBA00023328"/>
    </source>
</evidence>
<keyword evidence="7" id="KW-0963">Cytoplasm</keyword>
<sequence>MQNEEDNAFFEKERDRLTAEITGGFEELLSSSNTLNRKLEEVLGMTREYESIAALWQTFQELMRGQREDNDVAQEQPQGLPGTGGHVLSVKQESTGPSNQKNA</sequence>
<evidence type="ECO:0000256" key="7">
    <source>
        <dbReference type="ARBA" id="ARBA00022490"/>
    </source>
</evidence>
<keyword evidence="10" id="KW-0498">Mitosis</keyword>
<feature type="region of interest" description="Disordered" evidence="17">
    <location>
        <begin position="66"/>
        <end position="103"/>
    </location>
</feature>
<evidence type="ECO:0000256" key="10">
    <source>
        <dbReference type="ARBA" id="ARBA00022776"/>
    </source>
</evidence>
<dbReference type="Proteomes" id="UP000250043">
    <property type="component" value="Unassembled WGS sequence"/>
</dbReference>
<evidence type="ECO:0000256" key="16">
    <source>
        <dbReference type="ARBA" id="ARBA00030566"/>
    </source>
</evidence>
<keyword evidence="14" id="KW-0131">Cell cycle</keyword>
<evidence type="ECO:0000256" key="9">
    <source>
        <dbReference type="ARBA" id="ARBA00022701"/>
    </source>
</evidence>
<reference evidence="18 19" key="1">
    <citation type="submission" date="2016-07" db="EMBL/GenBank/DDBJ databases">
        <title>Draft genome of the white-rot fungus Obba rivulosa 3A-2.</title>
        <authorList>
            <consortium name="DOE Joint Genome Institute"/>
            <person name="Miettinen O."/>
            <person name="Riley R."/>
            <person name="Acob R."/>
            <person name="Barry K."/>
            <person name="Cullen D."/>
            <person name="De Vries R."/>
            <person name="Hainaut M."/>
            <person name="Hatakka A."/>
            <person name="Henrissat B."/>
            <person name="Hilden K."/>
            <person name="Kuo R."/>
            <person name="Labutti K."/>
            <person name="Lipzen A."/>
            <person name="Makela M.R."/>
            <person name="Sandor L."/>
            <person name="Spatafora J.W."/>
            <person name="Grigoriev I.V."/>
            <person name="Hibbett D.S."/>
        </authorList>
    </citation>
    <scope>NUCLEOTIDE SEQUENCE [LARGE SCALE GENOMIC DNA]</scope>
    <source>
        <strain evidence="18 19">3A-2</strain>
    </source>
</reference>
<dbReference type="GO" id="GO:0072686">
    <property type="term" value="C:mitotic spindle"/>
    <property type="evidence" value="ECO:0007669"/>
    <property type="project" value="InterPro"/>
</dbReference>
<name>A0A8E2B119_9APHY</name>
<evidence type="ECO:0000313" key="19">
    <source>
        <dbReference type="Proteomes" id="UP000250043"/>
    </source>
</evidence>
<dbReference type="PANTHER" id="PTHR28025">
    <property type="entry name" value="DASH COMPLEX SUBUNIT DAD1"/>
    <property type="match status" value="1"/>
</dbReference>
<comment type="similarity">
    <text evidence="4">Belongs to the DASH complex DAD1 family.</text>
</comment>
<keyword evidence="8" id="KW-0132">Cell division</keyword>
<evidence type="ECO:0000256" key="11">
    <source>
        <dbReference type="ARBA" id="ARBA00022838"/>
    </source>
</evidence>
<evidence type="ECO:0000256" key="4">
    <source>
        <dbReference type="ARBA" id="ARBA00010146"/>
    </source>
</evidence>
<keyword evidence="6" id="KW-0158">Chromosome</keyword>
<keyword evidence="19" id="KW-1185">Reference proteome</keyword>
<dbReference type="AlphaFoldDB" id="A0A8E2B119"/>